<organism evidence="1 2">
    <name type="scientific">Phlebia brevispora</name>
    <dbReference type="NCBI Taxonomy" id="194682"/>
    <lineage>
        <taxon>Eukaryota</taxon>
        <taxon>Fungi</taxon>
        <taxon>Dikarya</taxon>
        <taxon>Basidiomycota</taxon>
        <taxon>Agaricomycotina</taxon>
        <taxon>Agaricomycetes</taxon>
        <taxon>Polyporales</taxon>
        <taxon>Meruliaceae</taxon>
        <taxon>Phlebia</taxon>
    </lineage>
</organism>
<comment type="caution">
    <text evidence="1">The sequence shown here is derived from an EMBL/GenBank/DDBJ whole genome shotgun (WGS) entry which is preliminary data.</text>
</comment>
<evidence type="ECO:0000313" key="1">
    <source>
        <dbReference type="EMBL" id="KAJ3555490.1"/>
    </source>
</evidence>
<name>A0ACC1T812_9APHY</name>
<dbReference type="Proteomes" id="UP001148662">
    <property type="component" value="Unassembled WGS sequence"/>
</dbReference>
<dbReference type="EMBL" id="JANHOG010000327">
    <property type="protein sequence ID" value="KAJ3555490.1"/>
    <property type="molecule type" value="Genomic_DNA"/>
</dbReference>
<sequence>MVVTRRAPAPPVPASRTNSAQPIPRVKGKAPHTVPDVPSPLANGTSRAEPIAGTAGQDSSYDDESNVSVKKGKGKQKGKSKKGRESKAHKKTSFVEFLTRIFLLWFTIYTLSVCPNDDKLKSPICRGLHEYRRLVLEPYILPPVQHALSHPAVAPYVDRAKPIVNRAIAVTTPIVVRAHREWTTKVVPQWDRFVVPQWQKHVVPQWKRHVTPHLERAEQQLEPYIVKARTEYEHRLGPHLRVAAYRVYKFQQQARPYVVLAAHKTYDGYERAKPYAVPALQWLQRLLAQVSEFLGEKRRQFVDPHVKRIWERVNELSNGDVAQDAKVRQKVSTTASSVLSSTVVPVSSEAQASSSGSNVPHITPNPALPLTASATSVASSQETVVPTPEVTEALPNIVLSSGVSIASSVVSAAASAASAVSEKVLGSASMVGSAVPSVIMEDAAPEASSAVEDSSLHPASSISVEIGSLASNIDNGASATHAQGSASEHEPIPSSEPTASVVPDQHESSSVTLDSRASDTASQIPVAPSAASSPGTEDTEDDFLAKFYAELGLDQDVLSERQESSESGTASPAAETETEEEKAEKLRLRQEENAKKRTEITARHANWEKQLEDRIANNRKALRKALVASRKAAVQELKENVEIRKEIESLVDEAERYLKGAELYMANLKRENRPDEEKKAVWERVTEKVDKKFEDRLGQTETIVNGWYLKVVEQELQEVRRLAAEVKDISDRAQADIGLDYAWLDDVTYEDWQRYHDLERKSDNFIAQAQAIQDGTHPSPPVNPVLPAIEDLQNEVQDVTVGFETRLRRIKRKGERAFGATSDDNGEVDAPDAPPDETVSILPIETDTPGDRDEAGLPAIPPVVIGRSKDEILSALGRAAENEARATSAPQDKDTQPEQVVAKLAEEAEAERSSSAVFHEEL</sequence>
<reference evidence="1" key="1">
    <citation type="submission" date="2022-07" db="EMBL/GenBank/DDBJ databases">
        <title>Genome Sequence of Phlebia brevispora.</title>
        <authorList>
            <person name="Buettner E."/>
        </authorList>
    </citation>
    <scope>NUCLEOTIDE SEQUENCE</scope>
    <source>
        <strain evidence="1">MPL23</strain>
    </source>
</reference>
<keyword evidence="2" id="KW-1185">Reference proteome</keyword>
<gene>
    <name evidence="1" type="ORF">NM688_g2548</name>
</gene>
<accession>A0ACC1T812</accession>
<evidence type="ECO:0000313" key="2">
    <source>
        <dbReference type="Proteomes" id="UP001148662"/>
    </source>
</evidence>
<protein>
    <submittedName>
        <fullName evidence="1">Uncharacterized protein</fullName>
    </submittedName>
</protein>
<proteinExistence type="predicted"/>